<dbReference type="SUPFAM" id="SSF53067">
    <property type="entry name" value="Actin-like ATPase domain"/>
    <property type="match status" value="2"/>
</dbReference>
<evidence type="ECO:0000313" key="8">
    <source>
        <dbReference type="Proteomes" id="UP000029628"/>
    </source>
</evidence>
<dbReference type="AlphaFoldDB" id="A0A096AM70"/>
<keyword evidence="4 6" id="KW-0133">Cell shape</keyword>
<dbReference type="EMBL" id="JRNT01000007">
    <property type="protein sequence ID" value="KGF47741.1"/>
    <property type="molecule type" value="Genomic_DNA"/>
</dbReference>
<evidence type="ECO:0000256" key="4">
    <source>
        <dbReference type="ARBA" id="ARBA00022960"/>
    </source>
</evidence>
<evidence type="ECO:0000256" key="1">
    <source>
        <dbReference type="ARBA" id="ARBA00022490"/>
    </source>
</evidence>
<dbReference type="GO" id="GO:0005524">
    <property type="term" value="F:ATP binding"/>
    <property type="evidence" value="ECO:0007669"/>
    <property type="project" value="UniProtKB-KW"/>
</dbReference>
<dbReference type="PANTHER" id="PTHR42749">
    <property type="entry name" value="CELL SHAPE-DETERMINING PROTEIN MREB"/>
    <property type="match status" value="1"/>
</dbReference>
<evidence type="ECO:0000313" key="7">
    <source>
        <dbReference type="EMBL" id="KGF47741.1"/>
    </source>
</evidence>
<comment type="caution">
    <text evidence="7">The sequence shown here is derived from an EMBL/GenBank/DDBJ whole genome shotgun (WGS) entry which is preliminary data.</text>
</comment>
<evidence type="ECO:0000256" key="2">
    <source>
        <dbReference type="ARBA" id="ARBA00022741"/>
    </source>
</evidence>
<sequence>MSKVFSSLGRNLSIDMGSINTHVYVEGRGIVVSEPSLVATDTKQEGIIAVGSEAERLLLRTPDMLDALRPLKDGFIVDYRVTHTMLNYFIHKASKSVRRSRVFMSIPCGMTDVEQRAMTDAVIQAGAREVYLLETPVLAALGSGLPIFDSYGSMAVDIGGGTVDIGILALGGTVISRSVRCGGGDFNAVILQYIKQCFSVMVADDTVEEIKCTLATALMPEEDLEYTFLGRDTSNGLMKRSVIHSYEIYEVLQEPICRIINEIKNVIRQTSPELVADIMENGMVLTGGSAQLTGLAECIAKEIGIPVHVPDDPSLTVARGLGVAAKQFSMMTRYIVASKNRKGRI</sequence>
<feature type="binding site" evidence="6">
    <location>
        <begin position="208"/>
        <end position="211"/>
    </location>
    <ligand>
        <name>ATP</name>
        <dbReference type="ChEBI" id="CHEBI:30616"/>
    </ligand>
</feature>
<evidence type="ECO:0000256" key="3">
    <source>
        <dbReference type="ARBA" id="ARBA00022840"/>
    </source>
</evidence>
<evidence type="ECO:0000256" key="5">
    <source>
        <dbReference type="ARBA" id="ARBA00023458"/>
    </source>
</evidence>
<evidence type="ECO:0000256" key="6">
    <source>
        <dbReference type="HAMAP-Rule" id="MF_02207"/>
    </source>
</evidence>
<accession>A0A096AM70</accession>
<dbReference type="Pfam" id="PF06723">
    <property type="entry name" value="MreB_Mbl"/>
    <property type="match status" value="1"/>
</dbReference>
<organism evidence="7 8">
    <name type="scientific">Veillonella montpellierensis DNF00314</name>
    <dbReference type="NCBI Taxonomy" id="1401067"/>
    <lineage>
        <taxon>Bacteria</taxon>
        <taxon>Bacillati</taxon>
        <taxon>Bacillota</taxon>
        <taxon>Negativicutes</taxon>
        <taxon>Veillonellales</taxon>
        <taxon>Veillonellaceae</taxon>
        <taxon>Veillonella</taxon>
    </lineage>
</organism>
<dbReference type="Gene3D" id="3.30.420.40">
    <property type="match status" value="3"/>
</dbReference>
<keyword evidence="1 6" id="KW-0963">Cytoplasm</keyword>
<comment type="caution">
    <text evidence="6">Lacks conserved residue(s) required for the propagation of feature annotation.</text>
</comment>
<dbReference type="InterPro" id="IPR056546">
    <property type="entry name" value="MreB_MamK-like"/>
</dbReference>
<protein>
    <recommendedName>
        <fullName evidence="6">Cell shape-determining protein MreB</fullName>
    </recommendedName>
</protein>
<dbReference type="PANTHER" id="PTHR42749:SF1">
    <property type="entry name" value="CELL SHAPE-DETERMINING PROTEIN MREB"/>
    <property type="match status" value="1"/>
</dbReference>
<dbReference type="HAMAP" id="MF_02207">
    <property type="entry name" value="MreB"/>
    <property type="match status" value="1"/>
</dbReference>
<keyword evidence="3 6" id="KW-0067">ATP-binding</keyword>
<feature type="binding site" evidence="6">
    <location>
        <begin position="160"/>
        <end position="162"/>
    </location>
    <ligand>
        <name>ATP</name>
        <dbReference type="ChEBI" id="CHEBI:30616"/>
    </ligand>
</feature>
<dbReference type="InterPro" id="IPR004753">
    <property type="entry name" value="MreB"/>
</dbReference>
<comment type="similarity">
    <text evidence="5 6">Belongs to the FtsA/MreB family.</text>
</comment>
<dbReference type="Proteomes" id="UP000029628">
    <property type="component" value="Unassembled WGS sequence"/>
</dbReference>
<dbReference type="GO" id="GO:0000902">
    <property type="term" value="P:cell morphogenesis"/>
    <property type="evidence" value="ECO:0007669"/>
    <property type="project" value="InterPro"/>
</dbReference>
<dbReference type="CDD" id="cd10225">
    <property type="entry name" value="ASKHA_NBD_MreB-like"/>
    <property type="match status" value="1"/>
</dbReference>
<keyword evidence="2 6" id="KW-0547">Nucleotide-binding</keyword>
<comment type="subunit">
    <text evidence="6">Forms polymers.</text>
</comment>
<comment type="subcellular location">
    <subcellularLocation>
        <location evidence="6">Cytoplasm</location>
    </subcellularLocation>
    <text evidence="6">Membrane-associated.</text>
</comment>
<dbReference type="eggNOG" id="COG1077">
    <property type="taxonomic scope" value="Bacteria"/>
</dbReference>
<dbReference type="RefSeq" id="WP_028257128.1">
    <property type="nucleotide sequence ID" value="NZ_JRNT01000007.1"/>
</dbReference>
<keyword evidence="8" id="KW-1185">Reference proteome</keyword>
<gene>
    <name evidence="6" type="primary">mreB</name>
    <name evidence="7" type="ORF">HMPREF0872_03280</name>
</gene>
<dbReference type="PRINTS" id="PR01652">
    <property type="entry name" value="SHAPEPROTEIN"/>
</dbReference>
<dbReference type="GO" id="GO:0005737">
    <property type="term" value="C:cytoplasm"/>
    <property type="evidence" value="ECO:0007669"/>
    <property type="project" value="UniProtKB-SubCell"/>
</dbReference>
<dbReference type="GO" id="GO:0008360">
    <property type="term" value="P:regulation of cell shape"/>
    <property type="evidence" value="ECO:0007669"/>
    <property type="project" value="UniProtKB-UniRule"/>
</dbReference>
<reference evidence="7 8" key="1">
    <citation type="submission" date="2014-07" db="EMBL/GenBank/DDBJ databases">
        <authorList>
            <person name="McCorrison J."/>
            <person name="Sanka R."/>
            <person name="Torralba M."/>
            <person name="Gillis M."/>
            <person name="Haft D.H."/>
            <person name="Methe B."/>
            <person name="Sutton G."/>
            <person name="Nelson K.E."/>
        </authorList>
    </citation>
    <scope>NUCLEOTIDE SEQUENCE [LARGE SCALE GENOMIC DNA]</scope>
    <source>
        <strain evidence="7 8">DNF00314</strain>
    </source>
</reference>
<dbReference type="InterPro" id="IPR043129">
    <property type="entry name" value="ATPase_NBD"/>
</dbReference>
<name>A0A096AM70_9FIRM</name>
<comment type="function">
    <text evidence="6">Forms membrane-associated dynamic filaments that are essential for cell shape determination. Acts by regulating cell wall synthesis and cell elongation, and thus cell shape. A feedback loop between cell geometry and MreB localization may maintain elongated cell shape by targeting cell wall growth to regions of negative cell wall curvature.</text>
</comment>
<proteinExistence type="inferred from homology"/>
<dbReference type="NCBIfam" id="NF010539">
    <property type="entry name" value="PRK13927.1"/>
    <property type="match status" value="1"/>
</dbReference>